<dbReference type="AlphaFoldDB" id="A0A7S4ABH4"/>
<evidence type="ECO:0000256" key="1">
    <source>
        <dbReference type="SAM" id="MobiDB-lite"/>
    </source>
</evidence>
<feature type="compositionally biased region" description="Basic and acidic residues" evidence="1">
    <location>
        <begin position="451"/>
        <end position="466"/>
    </location>
</feature>
<dbReference type="EMBL" id="HBIX01002778">
    <property type="protein sequence ID" value="CAE0709376.1"/>
    <property type="molecule type" value="Transcribed_RNA"/>
</dbReference>
<feature type="region of interest" description="Disordered" evidence="1">
    <location>
        <begin position="443"/>
        <end position="466"/>
    </location>
</feature>
<name>A0A7S4ABH4_9STRA</name>
<evidence type="ECO:0000313" key="2">
    <source>
        <dbReference type="EMBL" id="CAE0709376.1"/>
    </source>
</evidence>
<sequence>MARLFSLLLCEDLSEVPECLRIIRRVTAGDGLDVVAVKELLRKYAGIYDDWTPEIDRGVRMLEVMFNPTPVEPFYVEDHVTPLAQLKEYSSMFRNIPSAADLYDQIHDRPDLPLDIRFSNLVGRISPYLSFSQIEHLLKVRDKKDWQPSDLKRLRYVYSIKRKVMDIAESYGGLSFLPQSFLLSVFLGEATRSSLKYVQPVKKESPHLLKISNRPSTLVSLRQRRARLHDPSLNEISEEKEAFYATPAARVASSSNFLLINDPIESPKSIFHKGGNLNFSDEDSEYELGDCLLGPADVAILLQAGLTSVMKGSSVVQLNQRMLLDLVASQPNSFAVAVLAEIGTPGGQGSPRQLASALMALLELDQSSFRHQNQLDMKKLLESWLPGMRVPSREDYMAGGRWARQSYYEALFSLAKNILEDAECCMALNSHLQRYRHAVESDPIPLPQEELQSRQKDSNGGDKDELQSKLRETIQVAVHKINNADMKGKKILPELFSRAEAVKRGSFYTEVVNAYHEAFEACARVRDLDPQSFTSKWFRIFYQRNYNALMIKSVYDNLIDSVDDVRYWMHRLRCGASYGAPRRNDDDLIREGKEPPNVFEKFLSDITGENVKSLFDSNCIFLNPTKRSEQELVDAILDALIFDKYEREKLRNDPLVRLLIPNPDGNYDFTVVTAMGVITDGKAGTELQNALQRLEKKRGVKFIRADTATARSFEYNAERIIEAIEATKVYNVPFGLIGYSQGCANSLMAESILYSGTPAQQEYIKRSLACRQLLFSAANASLHGAATDKKASRLIVMLEEFAKYQQGYFSRALQTTILDTITSVLDSSKFHKSMGGAQGFLHDGCRAFWREAQHLPNVPTCTLRGILEEHTTPESLEMLSHMLTKQSGSALHDSQVHASDAVGYPVYHHNRNGRILEQCEIGAGAIQRTHHWSPLKEEVEFIRTSRDHDLASFDCAKDRHIFPWVDVNARFGFIKYTNNSGSVPSEDDYEEGI</sequence>
<gene>
    <name evidence="2" type="ORF">PAUS00366_LOCUS2096</name>
</gene>
<reference evidence="2" key="1">
    <citation type="submission" date="2021-01" db="EMBL/GenBank/DDBJ databases">
        <authorList>
            <person name="Corre E."/>
            <person name="Pelletier E."/>
            <person name="Niang G."/>
            <person name="Scheremetjew M."/>
            <person name="Finn R."/>
            <person name="Kale V."/>
            <person name="Holt S."/>
            <person name="Cochrane G."/>
            <person name="Meng A."/>
            <person name="Brown T."/>
            <person name="Cohen L."/>
        </authorList>
    </citation>
    <scope>NUCLEOTIDE SEQUENCE</scope>
    <source>
        <strain evidence="2">10249 10 AB</strain>
    </source>
</reference>
<proteinExistence type="predicted"/>
<accession>A0A7S4ABH4</accession>
<protein>
    <submittedName>
        <fullName evidence="2">Uncharacterized protein</fullName>
    </submittedName>
</protein>
<organism evidence="2">
    <name type="scientific">Pseudo-nitzschia australis</name>
    <dbReference type="NCBI Taxonomy" id="44445"/>
    <lineage>
        <taxon>Eukaryota</taxon>
        <taxon>Sar</taxon>
        <taxon>Stramenopiles</taxon>
        <taxon>Ochrophyta</taxon>
        <taxon>Bacillariophyta</taxon>
        <taxon>Bacillariophyceae</taxon>
        <taxon>Bacillariophycidae</taxon>
        <taxon>Bacillariales</taxon>
        <taxon>Bacillariaceae</taxon>
        <taxon>Pseudo-nitzschia</taxon>
    </lineage>
</organism>